<dbReference type="CDD" id="cd16012">
    <property type="entry name" value="ALP"/>
    <property type="match status" value="1"/>
</dbReference>
<dbReference type="PANTHER" id="PTHR11596">
    <property type="entry name" value="ALKALINE PHOSPHATASE"/>
    <property type="match status" value="1"/>
</dbReference>
<feature type="active site" description="Phosphoserine intermediate" evidence="7">
    <location>
        <position position="88"/>
    </location>
</feature>
<gene>
    <name evidence="11" type="ORF">MF646_06835</name>
</gene>
<evidence type="ECO:0000256" key="8">
    <source>
        <dbReference type="PIRSR" id="PIRSR601952-2"/>
    </source>
</evidence>
<keyword evidence="10" id="KW-0732">Signal</keyword>
<feature type="signal peptide" evidence="10">
    <location>
        <begin position="1"/>
        <end position="29"/>
    </location>
</feature>
<evidence type="ECO:0000256" key="5">
    <source>
        <dbReference type="ARBA" id="ARBA00022833"/>
    </source>
</evidence>
<dbReference type="EMBL" id="JAKRYL010000005">
    <property type="protein sequence ID" value="MCL7746835.1"/>
    <property type="molecule type" value="Genomic_DNA"/>
</dbReference>
<keyword evidence="5 8" id="KW-0862">Zinc</keyword>
<evidence type="ECO:0000256" key="3">
    <source>
        <dbReference type="ARBA" id="ARBA00022723"/>
    </source>
</evidence>
<evidence type="ECO:0000313" key="11">
    <source>
        <dbReference type="EMBL" id="MCL7746835.1"/>
    </source>
</evidence>
<feature type="binding site" evidence="8">
    <location>
        <position position="265"/>
    </location>
    <ligand>
        <name>Mg(2+)</name>
        <dbReference type="ChEBI" id="CHEBI:18420"/>
    </ligand>
</feature>
<keyword evidence="12" id="KW-1185">Reference proteome</keyword>
<evidence type="ECO:0000256" key="10">
    <source>
        <dbReference type="SAM" id="SignalP"/>
    </source>
</evidence>
<feature type="binding site" evidence="8">
    <location>
        <position position="48"/>
    </location>
    <ligand>
        <name>Mg(2+)</name>
        <dbReference type="ChEBI" id="CHEBI:18420"/>
    </ligand>
</feature>
<dbReference type="PROSITE" id="PS00123">
    <property type="entry name" value="ALKALINE_PHOSPHATASE"/>
    <property type="match status" value="1"/>
</dbReference>
<dbReference type="Pfam" id="PF00245">
    <property type="entry name" value="Alk_phosphatase"/>
    <property type="match status" value="1"/>
</dbReference>
<dbReference type="SUPFAM" id="SSF53649">
    <property type="entry name" value="Alkaline phosphatase-like"/>
    <property type="match status" value="1"/>
</dbReference>
<dbReference type="Gene3D" id="1.10.60.40">
    <property type="match status" value="1"/>
</dbReference>
<protein>
    <submittedName>
        <fullName evidence="11">Alkaline phosphatase</fullName>
    </submittedName>
</protein>
<feature type="binding site" evidence="8">
    <location>
        <position position="270"/>
    </location>
    <ligand>
        <name>Zn(2+)</name>
        <dbReference type="ChEBI" id="CHEBI:29105"/>
        <label>2</label>
    </ligand>
</feature>
<dbReference type="AlphaFoldDB" id="A0A9X2CRS0"/>
<comment type="similarity">
    <text evidence="1 9">Belongs to the alkaline phosphatase family.</text>
</comment>
<dbReference type="Gene3D" id="3.40.720.10">
    <property type="entry name" value="Alkaline Phosphatase, subunit A"/>
    <property type="match status" value="1"/>
</dbReference>
<feature type="binding site" evidence="8">
    <location>
        <position position="403"/>
    </location>
    <ligand>
        <name>Zn(2+)</name>
        <dbReference type="ChEBI" id="CHEBI:29105"/>
        <label>2</label>
    </ligand>
</feature>
<dbReference type="SMART" id="SM00098">
    <property type="entry name" value="alkPPc"/>
    <property type="match status" value="1"/>
</dbReference>
<dbReference type="InterPro" id="IPR001952">
    <property type="entry name" value="Alkaline_phosphatase"/>
</dbReference>
<keyword evidence="3 8" id="KW-0479">Metal-binding</keyword>
<feature type="binding site" evidence="8">
    <location>
        <position position="141"/>
    </location>
    <ligand>
        <name>Mg(2+)</name>
        <dbReference type="ChEBI" id="CHEBI:18420"/>
    </ligand>
</feature>
<dbReference type="InterPro" id="IPR017850">
    <property type="entry name" value="Alkaline_phosphatase_core_sf"/>
</dbReference>
<accession>A0A9X2CRS0</accession>
<name>A0A9X2CRS0_9BACI</name>
<feature type="binding site" evidence="8">
    <location>
        <position position="274"/>
    </location>
    <ligand>
        <name>Zn(2+)</name>
        <dbReference type="ChEBI" id="CHEBI:29105"/>
        <label>2</label>
    </ligand>
</feature>
<dbReference type="PANTHER" id="PTHR11596:SF5">
    <property type="entry name" value="ALKALINE PHOSPHATASE"/>
    <property type="match status" value="1"/>
</dbReference>
<evidence type="ECO:0000313" key="12">
    <source>
        <dbReference type="Proteomes" id="UP001139150"/>
    </source>
</evidence>
<feature type="binding site" evidence="8">
    <location>
        <position position="312"/>
    </location>
    <ligand>
        <name>Zn(2+)</name>
        <dbReference type="ChEBI" id="CHEBI:29105"/>
        <label>2</label>
    </ligand>
</feature>
<comment type="cofactor">
    <cofactor evidence="8">
        <name>Mg(2+)</name>
        <dbReference type="ChEBI" id="CHEBI:18420"/>
    </cofactor>
    <text evidence="8">Binds 1 Mg(2+) ion.</text>
</comment>
<evidence type="ECO:0000256" key="9">
    <source>
        <dbReference type="RuleBase" id="RU003946"/>
    </source>
</evidence>
<keyword evidence="4" id="KW-0378">Hydrolase</keyword>
<evidence type="ECO:0000256" key="7">
    <source>
        <dbReference type="PIRSR" id="PIRSR601952-1"/>
    </source>
</evidence>
<evidence type="ECO:0000256" key="2">
    <source>
        <dbReference type="ARBA" id="ARBA00022553"/>
    </source>
</evidence>
<dbReference type="Proteomes" id="UP001139150">
    <property type="component" value="Unassembled WGS sequence"/>
</dbReference>
<comment type="cofactor">
    <cofactor evidence="8">
        <name>Zn(2+)</name>
        <dbReference type="ChEBI" id="CHEBI:29105"/>
    </cofactor>
    <text evidence="8">Binds 2 Zn(2+) ions.</text>
</comment>
<sequence length="443" mass="47806">MRMFKRFLATALCSAVVVSGFSHVQKVDAGPPSHSNAKVENVIFMIPDGYSTSYATNYRIYKGEDTVLDSMLVGMMKTNSADNWVTDSAAAGTAMATGVKTNNGMISVTPDGEELNTILEAASDAGKATGLVATSTITHATPAVFGSHVESRGSEADIALQLIDDVDVLLGGGKANFLPRSKGGNQAERNLLEEAEASGYHFVETRDELVALDGKEEKVLGLFADGGMAPELDRNETEEPSLAEMTKVAIDTLSNEKKGFFLMVEGSQIDWAGHAHDAAWAMKDTEAFEEAVEEALEFAKKDRKTLVVVAGDHDTGGMTVGGYDEYRSNVEMLRDVTATGSYMASQLHEDRSNVTEVLRTYANIELTASEVERIQTAPSNRVHFVINTIISERAYVGWSTTAHSGVDVPLYAYGPSADLFNGLLDNTDLPKRMAEAMKIDFVQ</sequence>
<dbReference type="InterPro" id="IPR018299">
    <property type="entry name" value="Alkaline_phosphatase_AS"/>
</dbReference>
<dbReference type="PRINTS" id="PR00113">
    <property type="entry name" value="ALKPHPHTASE"/>
</dbReference>
<comment type="caution">
    <text evidence="11">The sequence shown here is derived from an EMBL/GenBank/DDBJ whole genome shotgun (WGS) entry which is preliminary data.</text>
</comment>
<dbReference type="GO" id="GO:0046872">
    <property type="term" value="F:metal ion binding"/>
    <property type="evidence" value="ECO:0007669"/>
    <property type="project" value="UniProtKB-KW"/>
</dbReference>
<evidence type="ECO:0000256" key="6">
    <source>
        <dbReference type="ARBA" id="ARBA00022842"/>
    </source>
</evidence>
<evidence type="ECO:0000256" key="4">
    <source>
        <dbReference type="ARBA" id="ARBA00022801"/>
    </source>
</evidence>
<evidence type="ECO:0000256" key="1">
    <source>
        <dbReference type="ARBA" id="ARBA00005984"/>
    </source>
</evidence>
<keyword evidence="2" id="KW-0597">Phosphoprotein</keyword>
<proteinExistence type="inferred from homology"/>
<feature type="binding site" evidence="8">
    <location>
        <position position="48"/>
    </location>
    <ligand>
        <name>Zn(2+)</name>
        <dbReference type="ChEBI" id="CHEBI:29105"/>
        <label>2</label>
    </ligand>
</feature>
<reference evidence="11" key="1">
    <citation type="submission" date="2022-02" db="EMBL/GenBank/DDBJ databases">
        <title>Halalkalibacter sp. nov. isolated from Lonar Lake, India.</title>
        <authorList>
            <person name="Joshi A."/>
            <person name="Thite S."/>
            <person name="Lodha T."/>
        </authorList>
    </citation>
    <scope>NUCLEOTIDE SEQUENCE</scope>
    <source>
        <strain evidence="11">MEB205</strain>
    </source>
</reference>
<organism evidence="11 12">
    <name type="scientific">Halalkalibacter alkaliphilus</name>
    <dbReference type="NCBI Taxonomy" id="2917993"/>
    <lineage>
        <taxon>Bacteria</taxon>
        <taxon>Bacillati</taxon>
        <taxon>Bacillota</taxon>
        <taxon>Bacilli</taxon>
        <taxon>Bacillales</taxon>
        <taxon>Bacillaceae</taxon>
        <taxon>Halalkalibacter</taxon>
    </lineage>
</organism>
<feature type="binding site" evidence="8">
    <location>
        <position position="139"/>
    </location>
    <ligand>
        <name>Mg(2+)</name>
        <dbReference type="ChEBI" id="CHEBI:18420"/>
    </ligand>
</feature>
<keyword evidence="6 8" id="KW-0460">Magnesium</keyword>
<feature type="binding site" evidence="8">
    <location>
        <position position="313"/>
    </location>
    <ligand>
        <name>Zn(2+)</name>
        <dbReference type="ChEBI" id="CHEBI:29105"/>
        <label>2</label>
    </ligand>
</feature>
<dbReference type="GO" id="GO:0004035">
    <property type="term" value="F:alkaline phosphatase activity"/>
    <property type="evidence" value="ECO:0007669"/>
    <property type="project" value="TreeGrafter"/>
</dbReference>
<dbReference type="RefSeq" id="WP_250095744.1">
    <property type="nucleotide sequence ID" value="NZ_JAKRYL010000005.1"/>
</dbReference>
<feature type="chain" id="PRO_5040848558" evidence="10">
    <location>
        <begin position="30"/>
        <end position="443"/>
    </location>
</feature>